<sequence>MHFTAKKPEKDERAYIHLKLWAGLWKLEELARQGVGRAERAVRRLEEIVKARGFYDPRGGVFEASWGGGNSKSKGMVVEDPERGIKAVVKDVWVQWEECGKTAGRG</sequence>
<reference evidence="2 3" key="1">
    <citation type="journal article" date="2012" name="Stand. Genomic Sci.">
        <title>Complete genome sequence of Pyrobaculum oguniense.</title>
        <authorList>
            <person name="Bernick D.L."/>
            <person name="Karplus K."/>
            <person name="Lui L.M."/>
            <person name="Coker J.K."/>
            <person name="Murphy J.N."/>
            <person name="Chan P.P."/>
            <person name="Cozen A.E."/>
            <person name="Lowe T.M."/>
        </authorList>
    </citation>
    <scope>NUCLEOTIDE SEQUENCE [LARGE SCALE GENOMIC DNA]</scope>
    <source>
        <strain evidence="2 3">TE7</strain>
    </source>
</reference>
<dbReference type="KEGG" id="pog:Pogu_2603"/>
<evidence type="ECO:0000259" key="1">
    <source>
        <dbReference type="Pfam" id="PF07775"/>
    </source>
</evidence>
<dbReference type="HOGENOM" id="CLU_2217154_0_0_2"/>
<dbReference type="Proteomes" id="UP000009062">
    <property type="component" value="Chromosome"/>
</dbReference>
<dbReference type="Pfam" id="PF07775">
    <property type="entry name" value="PaRep2b"/>
    <property type="match status" value="1"/>
</dbReference>
<dbReference type="EMBL" id="CP003316">
    <property type="protein sequence ID" value="AFA40630.1"/>
    <property type="molecule type" value="Genomic_DNA"/>
</dbReference>
<name>H6QDE0_PYROT</name>
<protein>
    <submittedName>
        <fullName evidence="2">PaRep2b protein</fullName>
    </submittedName>
</protein>
<dbReference type="AlphaFoldDB" id="H6QDE0"/>
<gene>
    <name evidence="2" type="ordered locus">Pogu_2603</name>
</gene>
<evidence type="ECO:0000313" key="3">
    <source>
        <dbReference type="Proteomes" id="UP000009062"/>
    </source>
</evidence>
<keyword evidence="3" id="KW-1185">Reference proteome</keyword>
<dbReference type="eggNOG" id="arCOG07952">
    <property type="taxonomic scope" value="Archaea"/>
</dbReference>
<dbReference type="InterPro" id="IPR011689">
    <property type="entry name" value="PaRep2b"/>
</dbReference>
<feature type="domain" description="PaRep2b" evidence="1">
    <location>
        <begin position="10"/>
        <end position="102"/>
    </location>
</feature>
<accession>H6QDE0</accession>
<proteinExistence type="predicted"/>
<evidence type="ECO:0000313" key="2">
    <source>
        <dbReference type="EMBL" id="AFA40630.1"/>
    </source>
</evidence>
<dbReference type="STRING" id="698757.Pogu_2603"/>
<organism evidence="2 3">
    <name type="scientific">Pyrobaculum oguniense (strain DSM 13380 / JCM 10595 / TE7)</name>
    <dbReference type="NCBI Taxonomy" id="698757"/>
    <lineage>
        <taxon>Archaea</taxon>
        <taxon>Thermoproteota</taxon>
        <taxon>Thermoprotei</taxon>
        <taxon>Thermoproteales</taxon>
        <taxon>Thermoproteaceae</taxon>
        <taxon>Pyrobaculum</taxon>
    </lineage>
</organism>